<sequence length="291" mass="33043">MFHISFSYDAVFVRHGHRWREKARFRETFEYAPCTMDAESLSLVAEVQNVEETDEVVSVYAFGNRFCRSLKDAPHGGFLDALAKIEPSSPIIKAIAREAASIQDREAPESLGVVKSSTKNGEISKIKRFLDQFLMVDGHIYRVCPEPVWGVTSTAARVCFPSDKLKVTNPEMYFRLDDVADVKAFMRVTVDPKVFGSVRIFNPGHLKFAREELMTLKEIDRLILDMGNKIQLGSFETTHEMFALFAELRDTQKKCRRKGEVSPQLRQIYQDALAHMTMADEHSAASILQAL</sequence>
<evidence type="ECO:0000313" key="2">
    <source>
        <dbReference type="Proteomes" id="UP000252419"/>
    </source>
</evidence>
<gene>
    <name evidence="1" type="ORF">TH5_00280</name>
</gene>
<dbReference type="Proteomes" id="UP000252419">
    <property type="component" value="Unassembled WGS sequence"/>
</dbReference>
<dbReference type="RefSeq" id="WP_114120011.1">
    <property type="nucleotide sequence ID" value="NZ_JPWA01000001.1"/>
</dbReference>
<protein>
    <submittedName>
        <fullName evidence="1">Uncharacterized protein</fullName>
    </submittedName>
</protein>
<reference evidence="1 2" key="1">
    <citation type="submission" date="2014-07" db="EMBL/GenBank/DDBJ databases">
        <title>Draft genome sequence of Thalassospira xianhensis P-4 (MCCC 1A02616).</title>
        <authorList>
            <person name="Lai Q."/>
            <person name="Shao Z."/>
        </authorList>
    </citation>
    <scope>NUCLEOTIDE SEQUENCE [LARGE SCALE GENOMIC DNA]</scope>
    <source>
        <strain evidence="1 2">MCCC 1A02616</strain>
    </source>
</reference>
<evidence type="ECO:0000313" key="1">
    <source>
        <dbReference type="EMBL" id="RCK07557.1"/>
    </source>
</evidence>
<name>A0A367UGX5_9PROT</name>
<organism evidence="1 2">
    <name type="scientific">Thalassospira xianhensis MCCC 1A02616</name>
    <dbReference type="NCBI Taxonomy" id="1177929"/>
    <lineage>
        <taxon>Bacteria</taxon>
        <taxon>Pseudomonadati</taxon>
        <taxon>Pseudomonadota</taxon>
        <taxon>Alphaproteobacteria</taxon>
        <taxon>Rhodospirillales</taxon>
        <taxon>Thalassospiraceae</taxon>
        <taxon>Thalassospira</taxon>
    </lineage>
</organism>
<proteinExistence type="predicted"/>
<dbReference type="EMBL" id="JPWA01000001">
    <property type="protein sequence ID" value="RCK07557.1"/>
    <property type="molecule type" value="Genomic_DNA"/>
</dbReference>
<dbReference type="AlphaFoldDB" id="A0A367UGX5"/>
<accession>A0A367UGX5</accession>
<comment type="caution">
    <text evidence="1">The sequence shown here is derived from an EMBL/GenBank/DDBJ whole genome shotgun (WGS) entry which is preliminary data.</text>
</comment>
<keyword evidence="2" id="KW-1185">Reference proteome</keyword>